<accession>A0A9D4ECF0</accession>
<keyword evidence="2" id="KW-1185">Reference proteome</keyword>
<comment type="caution">
    <text evidence="1">The sequence shown here is derived from an EMBL/GenBank/DDBJ whole genome shotgun (WGS) entry which is preliminary data.</text>
</comment>
<evidence type="ECO:0000313" key="2">
    <source>
        <dbReference type="Proteomes" id="UP000828390"/>
    </source>
</evidence>
<dbReference type="Proteomes" id="UP000828390">
    <property type="component" value="Unassembled WGS sequence"/>
</dbReference>
<proteinExistence type="predicted"/>
<sequence length="281" mass="31972">MEVLCAMLECDVVENNDLKMQMVTTLQSTTSGKRMYAELCERQIALRELLQLPSLRYLNLWSTQRTCHYIGVVQNPVVQNPCKPLQNPCKTLANPRTCHYIGNIHYIGCKSLQNPCKTLAKPLQNPCKPCREHVIILRNSHYIGNMSLYWCSAKPLQNPVVQNPCKPLQNPVENMSYIGNMSLFGVCKTLANPCKTLCQNPRTCHYIGNMSLYWVQNPCKPCSAKPLQNPCNTPCKPLQNPRTCHYIGRTFIILGRTMSLYWVQNPCKTLAKPLQNPCKTL</sequence>
<dbReference type="AlphaFoldDB" id="A0A9D4ECF0"/>
<dbReference type="EMBL" id="JAIWYP010000009">
    <property type="protein sequence ID" value="KAH3777151.1"/>
    <property type="molecule type" value="Genomic_DNA"/>
</dbReference>
<gene>
    <name evidence="1" type="ORF">DPMN_178588</name>
</gene>
<reference evidence="1" key="1">
    <citation type="journal article" date="2019" name="bioRxiv">
        <title>The Genome of the Zebra Mussel, Dreissena polymorpha: A Resource for Invasive Species Research.</title>
        <authorList>
            <person name="McCartney M.A."/>
            <person name="Auch B."/>
            <person name="Kono T."/>
            <person name="Mallez S."/>
            <person name="Zhang Y."/>
            <person name="Obille A."/>
            <person name="Becker A."/>
            <person name="Abrahante J.E."/>
            <person name="Garbe J."/>
            <person name="Badalamenti J.P."/>
            <person name="Herman A."/>
            <person name="Mangelson H."/>
            <person name="Liachko I."/>
            <person name="Sullivan S."/>
            <person name="Sone E.D."/>
            <person name="Koren S."/>
            <person name="Silverstein K.A.T."/>
            <person name="Beckman K.B."/>
            <person name="Gohl D.M."/>
        </authorList>
    </citation>
    <scope>NUCLEOTIDE SEQUENCE</scope>
    <source>
        <strain evidence="1">Duluth1</strain>
        <tissue evidence="1">Whole animal</tissue>
    </source>
</reference>
<evidence type="ECO:0000313" key="1">
    <source>
        <dbReference type="EMBL" id="KAH3777151.1"/>
    </source>
</evidence>
<organism evidence="1 2">
    <name type="scientific">Dreissena polymorpha</name>
    <name type="common">Zebra mussel</name>
    <name type="synonym">Mytilus polymorpha</name>
    <dbReference type="NCBI Taxonomy" id="45954"/>
    <lineage>
        <taxon>Eukaryota</taxon>
        <taxon>Metazoa</taxon>
        <taxon>Spiralia</taxon>
        <taxon>Lophotrochozoa</taxon>
        <taxon>Mollusca</taxon>
        <taxon>Bivalvia</taxon>
        <taxon>Autobranchia</taxon>
        <taxon>Heteroconchia</taxon>
        <taxon>Euheterodonta</taxon>
        <taxon>Imparidentia</taxon>
        <taxon>Neoheterodontei</taxon>
        <taxon>Myida</taxon>
        <taxon>Dreissenoidea</taxon>
        <taxon>Dreissenidae</taxon>
        <taxon>Dreissena</taxon>
    </lineage>
</organism>
<reference evidence="1" key="2">
    <citation type="submission" date="2020-11" db="EMBL/GenBank/DDBJ databases">
        <authorList>
            <person name="McCartney M.A."/>
            <person name="Auch B."/>
            <person name="Kono T."/>
            <person name="Mallez S."/>
            <person name="Becker A."/>
            <person name="Gohl D.M."/>
            <person name="Silverstein K.A.T."/>
            <person name="Koren S."/>
            <person name="Bechman K.B."/>
            <person name="Herman A."/>
            <person name="Abrahante J.E."/>
            <person name="Garbe J."/>
        </authorList>
    </citation>
    <scope>NUCLEOTIDE SEQUENCE</scope>
    <source>
        <strain evidence="1">Duluth1</strain>
        <tissue evidence="1">Whole animal</tissue>
    </source>
</reference>
<protein>
    <submittedName>
        <fullName evidence="1">Uncharacterized protein</fullName>
    </submittedName>
</protein>
<name>A0A9D4ECF0_DREPO</name>